<evidence type="ECO:0000313" key="4">
    <source>
        <dbReference type="Proteomes" id="UP001305652"/>
    </source>
</evidence>
<sequence length="106" mass="11773">MGIFYYSYLSYKAESAGTELVKVDPRNTSQMCSNCGSIVKKTLSERVHECPYCGFVADRDYNAAVNIHRVGMEQPFEPVEPRPLHHISVVQVLAMIAGKPRPRGAG</sequence>
<dbReference type="InterPro" id="IPR010095">
    <property type="entry name" value="Cas12f1-like_TNB"/>
</dbReference>
<name>A0AAX4FTA6_9EURY</name>
<evidence type="ECO:0000256" key="1">
    <source>
        <dbReference type="ARBA" id="ARBA00023125"/>
    </source>
</evidence>
<evidence type="ECO:0000259" key="2">
    <source>
        <dbReference type="Pfam" id="PF07282"/>
    </source>
</evidence>
<keyword evidence="4" id="KW-1185">Reference proteome</keyword>
<dbReference type="RefSeq" id="WP_318620510.1">
    <property type="nucleotide sequence ID" value="NZ_CP137642.1"/>
</dbReference>
<dbReference type="KEGG" id="mrc:R6Y96_06840"/>
<reference evidence="3 4" key="1">
    <citation type="submission" date="2023-10" db="EMBL/GenBank/DDBJ databases">
        <title>The complete genome sequence of Methanoculleus receptaculi DSM 18860.</title>
        <authorList>
            <person name="Lai S.-J."/>
            <person name="You Y.-T."/>
            <person name="Chen S.-C."/>
        </authorList>
    </citation>
    <scope>NUCLEOTIDE SEQUENCE [LARGE SCALE GENOMIC DNA]</scope>
    <source>
        <strain evidence="3 4">DSM 18860</strain>
    </source>
</reference>
<dbReference type="GeneID" id="85732859"/>
<keyword evidence="1" id="KW-0238">DNA-binding</keyword>
<feature type="domain" description="Cas12f1-like TNB" evidence="2">
    <location>
        <begin position="7"/>
        <end position="67"/>
    </location>
</feature>
<protein>
    <submittedName>
        <fullName evidence="3">Transposase</fullName>
    </submittedName>
</protein>
<organism evidence="3 4">
    <name type="scientific">Methanoculleus receptaculi</name>
    <dbReference type="NCBI Taxonomy" id="394967"/>
    <lineage>
        <taxon>Archaea</taxon>
        <taxon>Methanobacteriati</taxon>
        <taxon>Methanobacteriota</taxon>
        <taxon>Stenosarchaea group</taxon>
        <taxon>Methanomicrobia</taxon>
        <taxon>Methanomicrobiales</taxon>
        <taxon>Methanomicrobiaceae</taxon>
        <taxon>Methanoculleus</taxon>
    </lineage>
</organism>
<dbReference type="EMBL" id="CP137642">
    <property type="protein sequence ID" value="WOX57025.1"/>
    <property type="molecule type" value="Genomic_DNA"/>
</dbReference>
<evidence type="ECO:0000313" key="3">
    <source>
        <dbReference type="EMBL" id="WOX57025.1"/>
    </source>
</evidence>
<dbReference type="GO" id="GO:0003677">
    <property type="term" value="F:DNA binding"/>
    <property type="evidence" value="ECO:0007669"/>
    <property type="project" value="UniProtKB-KW"/>
</dbReference>
<dbReference type="AlphaFoldDB" id="A0AAX4FTA6"/>
<dbReference type="Pfam" id="PF07282">
    <property type="entry name" value="Cas12f1-like_TNB"/>
    <property type="match status" value="1"/>
</dbReference>
<accession>A0AAX4FTA6</accession>
<gene>
    <name evidence="3" type="ORF">R6Y96_06840</name>
</gene>
<dbReference type="Proteomes" id="UP001305652">
    <property type="component" value="Chromosome"/>
</dbReference>
<proteinExistence type="predicted"/>